<dbReference type="FunFam" id="3.30.830.10:FF:000008">
    <property type="entry name" value="Mitochondrial-processing peptidase subunit beta"/>
    <property type="match status" value="1"/>
</dbReference>
<dbReference type="GO" id="GO:0006508">
    <property type="term" value="P:proteolysis"/>
    <property type="evidence" value="ECO:0007669"/>
    <property type="project" value="InterPro"/>
</dbReference>
<evidence type="ECO:0000313" key="5">
    <source>
        <dbReference type="EMBL" id="SCZ76833.1"/>
    </source>
</evidence>
<dbReference type="InterPro" id="IPR007863">
    <property type="entry name" value="Peptidase_M16_C"/>
</dbReference>
<keyword evidence="6" id="KW-1185">Reference proteome</keyword>
<organism evidence="5 6">
    <name type="scientific">Acidaminobacter hydrogenoformans DSM 2784</name>
    <dbReference type="NCBI Taxonomy" id="1120920"/>
    <lineage>
        <taxon>Bacteria</taxon>
        <taxon>Bacillati</taxon>
        <taxon>Bacillota</taxon>
        <taxon>Clostridia</taxon>
        <taxon>Peptostreptococcales</taxon>
        <taxon>Acidaminobacteraceae</taxon>
        <taxon>Acidaminobacter</taxon>
    </lineage>
</organism>
<dbReference type="PANTHER" id="PTHR11851:SF49">
    <property type="entry name" value="MITOCHONDRIAL-PROCESSING PEPTIDASE SUBUNIT ALPHA"/>
    <property type="match status" value="1"/>
</dbReference>
<dbReference type="SUPFAM" id="SSF63411">
    <property type="entry name" value="LuxS/MPP-like metallohydrolase"/>
    <property type="match status" value="2"/>
</dbReference>
<evidence type="ECO:0000259" key="4">
    <source>
        <dbReference type="Pfam" id="PF05193"/>
    </source>
</evidence>
<feature type="domain" description="Peptidase M16 N-terminal" evidence="3">
    <location>
        <begin position="12"/>
        <end position="158"/>
    </location>
</feature>
<reference evidence="5 6" key="1">
    <citation type="submission" date="2016-10" db="EMBL/GenBank/DDBJ databases">
        <authorList>
            <person name="de Groot N.N."/>
        </authorList>
    </citation>
    <scope>NUCLEOTIDE SEQUENCE [LARGE SCALE GENOMIC DNA]</scope>
    <source>
        <strain evidence="5 6">DSM 2784</strain>
    </source>
</reference>
<dbReference type="InterPro" id="IPR001431">
    <property type="entry name" value="Pept_M16_Zn_BS"/>
</dbReference>
<dbReference type="GO" id="GO:0046872">
    <property type="term" value="F:metal ion binding"/>
    <property type="evidence" value="ECO:0007669"/>
    <property type="project" value="InterPro"/>
</dbReference>
<evidence type="ECO:0000259" key="3">
    <source>
        <dbReference type="Pfam" id="PF00675"/>
    </source>
</evidence>
<evidence type="ECO:0000313" key="6">
    <source>
        <dbReference type="Proteomes" id="UP000199208"/>
    </source>
</evidence>
<dbReference type="Pfam" id="PF05193">
    <property type="entry name" value="Peptidase_M16_C"/>
    <property type="match status" value="1"/>
</dbReference>
<dbReference type="InterPro" id="IPR011765">
    <property type="entry name" value="Pept_M16_N"/>
</dbReference>
<dbReference type="Gene3D" id="3.30.830.10">
    <property type="entry name" value="Metalloenzyme, LuxS/M16 peptidase-like"/>
    <property type="match status" value="2"/>
</dbReference>
<dbReference type="Proteomes" id="UP000199208">
    <property type="component" value="Unassembled WGS sequence"/>
</dbReference>
<comment type="similarity">
    <text evidence="1 2">Belongs to the peptidase M16 family.</text>
</comment>
<dbReference type="AlphaFoldDB" id="A0A1G5RRW5"/>
<dbReference type="Pfam" id="PF00675">
    <property type="entry name" value="Peptidase_M16"/>
    <property type="match status" value="1"/>
</dbReference>
<dbReference type="InterPro" id="IPR050361">
    <property type="entry name" value="MPP/UQCRC_Complex"/>
</dbReference>
<feature type="domain" description="Peptidase M16 C-terminal" evidence="4">
    <location>
        <begin position="166"/>
        <end position="340"/>
    </location>
</feature>
<evidence type="ECO:0000256" key="2">
    <source>
        <dbReference type="RuleBase" id="RU004447"/>
    </source>
</evidence>
<dbReference type="OrthoDB" id="9811314at2"/>
<dbReference type="STRING" id="1120920.SAMN03080599_00430"/>
<dbReference type="InterPro" id="IPR011249">
    <property type="entry name" value="Metalloenz_LuxS/M16"/>
</dbReference>
<name>A0A1G5RRW5_9FIRM</name>
<dbReference type="PROSITE" id="PS00143">
    <property type="entry name" value="INSULINASE"/>
    <property type="match status" value="1"/>
</dbReference>
<evidence type="ECO:0000256" key="1">
    <source>
        <dbReference type="ARBA" id="ARBA00007261"/>
    </source>
</evidence>
<dbReference type="PANTHER" id="PTHR11851">
    <property type="entry name" value="METALLOPROTEASE"/>
    <property type="match status" value="1"/>
</dbReference>
<sequence>MYKKNILKNGIRVMMEPIPYVQSVSIGFWIRAGSLYETAHENGVSHFIEHMLFKGTQNRSAKQIAAEIDDLGGELNAFTSKECTCVYVKVLGEHAPVAIEIISDMMLHSTFDDAELQKERMIILDEINLYEDSAEDLIYDRLSEVIFKGHALGRPILGSSESIEGIDRTLMTDYFKRHYNAQNLVISIAGNYDEASLLTLLDSGIGSHEFESHKVDKIKPIPFHSGSIRTKKDIEQTHVILGFKSVGYDTPELFTLMLLNNALGGSSSSRLFQKIREDYGLSYSIDSHPSFYHDTGILTVYASMLPENVEKVVELIAAEIEDLRSNGLDQSEFIKFKNQLKGNFLLGMEGPTQTMNWIGKSELLSGHIRTIEDVMAGIMSIEFDAVNDLAKALLSRENMAISIVGKTSAKEEKRLYQILKEIIKG</sequence>
<proteinExistence type="inferred from homology"/>
<dbReference type="EMBL" id="FMWL01000002">
    <property type="protein sequence ID" value="SCZ76833.1"/>
    <property type="molecule type" value="Genomic_DNA"/>
</dbReference>
<protein>
    <submittedName>
        <fullName evidence="5">Predicted Zn-dependent peptidase</fullName>
    </submittedName>
</protein>
<accession>A0A1G5RRW5</accession>
<gene>
    <name evidence="5" type="ORF">SAMN03080599_00430</name>
</gene>
<dbReference type="GO" id="GO:0004222">
    <property type="term" value="F:metalloendopeptidase activity"/>
    <property type="evidence" value="ECO:0007669"/>
    <property type="project" value="InterPro"/>
</dbReference>
<dbReference type="RefSeq" id="WP_092589243.1">
    <property type="nucleotide sequence ID" value="NZ_FMWL01000002.1"/>
</dbReference>